<dbReference type="PANTHER" id="PTHR33164">
    <property type="entry name" value="TRANSCRIPTIONAL REGULATOR, MARR FAMILY"/>
    <property type="match status" value="1"/>
</dbReference>
<dbReference type="PANTHER" id="PTHR33164:SF43">
    <property type="entry name" value="HTH-TYPE TRANSCRIPTIONAL REPRESSOR YETL"/>
    <property type="match status" value="1"/>
</dbReference>
<dbReference type="GO" id="GO:0003700">
    <property type="term" value="F:DNA-binding transcription factor activity"/>
    <property type="evidence" value="ECO:0007669"/>
    <property type="project" value="InterPro"/>
</dbReference>
<dbReference type="Pfam" id="PF12802">
    <property type="entry name" value="MarR_2"/>
    <property type="match status" value="1"/>
</dbReference>
<dbReference type="PROSITE" id="PS50995">
    <property type="entry name" value="HTH_MARR_2"/>
    <property type="match status" value="1"/>
</dbReference>
<protein>
    <submittedName>
        <fullName evidence="2">MarR family transcriptional regulator</fullName>
    </submittedName>
</protein>
<dbReference type="Gene3D" id="1.10.10.10">
    <property type="entry name" value="Winged helix-like DNA-binding domain superfamily/Winged helix DNA-binding domain"/>
    <property type="match status" value="1"/>
</dbReference>
<feature type="domain" description="HTH marR-type" evidence="1">
    <location>
        <begin position="10"/>
        <end position="143"/>
    </location>
</feature>
<gene>
    <name evidence="2" type="ORF">JFN93_10015</name>
</gene>
<organism evidence="2 3">
    <name type="scientific">Geomesophilobacter sediminis</name>
    <dbReference type="NCBI Taxonomy" id="2798584"/>
    <lineage>
        <taxon>Bacteria</taxon>
        <taxon>Pseudomonadati</taxon>
        <taxon>Thermodesulfobacteriota</taxon>
        <taxon>Desulfuromonadia</taxon>
        <taxon>Geobacterales</taxon>
        <taxon>Geobacteraceae</taxon>
        <taxon>Geomesophilobacter</taxon>
    </lineage>
</organism>
<dbReference type="InterPro" id="IPR036388">
    <property type="entry name" value="WH-like_DNA-bd_sf"/>
</dbReference>
<comment type="caution">
    <text evidence="2">The sequence shown here is derived from an EMBL/GenBank/DDBJ whole genome shotgun (WGS) entry which is preliminary data.</text>
</comment>
<dbReference type="InterPro" id="IPR000835">
    <property type="entry name" value="HTH_MarR-typ"/>
</dbReference>
<dbReference type="SUPFAM" id="SSF46785">
    <property type="entry name" value="Winged helix' DNA-binding domain"/>
    <property type="match status" value="1"/>
</dbReference>
<evidence type="ECO:0000313" key="2">
    <source>
        <dbReference type="EMBL" id="MBJ6725043.1"/>
    </source>
</evidence>
<dbReference type="PRINTS" id="PR00598">
    <property type="entry name" value="HTHMARR"/>
</dbReference>
<dbReference type="InterPro" id="IPR036390">
    <property type="entry name" value="WH_DNA-bd_sf"/>
</dbReference>
<dbReference type="EMBL" id="JAEMHM010000007">
    <property type="protein sequence ID" value="MBJ6725043.1"/>
    <property type="molecule type" value="Genomic_DNA"/>
</dbReference>
<evidence type="ECO:0000313" key="3">
    <source>
        <dbReference type="Proteomes" id="UP000636888"/>
    </source>
</evidence>
<dbReference type="GO" id="GO:0006950">
    <property type="term" value="P:response to stress"/>
    <property type="evidence" value="ECO:0007669"/>
    <property type="project" value="TreeGrafter"/>
</dbReference>
<dbReference type="SMART" id="SM00347">
    <property type="entry name" value="HTH_MARR"/>
    <property type="match status" value="1"/>
</dbReference>
<reference evidence="2" key="1">
    <citation type="submission" date="2020-12" db="EMBL/GenBank/DDBJ databases">
        <title>Geomonas sp. Red875, isolated from river sediment.</title>
        <authorList>
            <person name="Xu Z."/>
            <person name="Zhang Z."/>
            <person name="Masuda Y."/>
            <person name="Itoh H."/>
            <person name="Senoo K."/>
        </authorList>
    </citation>
    <scope>NUCLEOTIDE SEQUENCE</scope>
    <source>
        <strain evidence="2">Red875</strain>
    </source>
</reference>
<dbReference type="InterPro" id="IPR039422">
    <property type="entry name" value="MarR/SlyA-like"/>
</dbReference>
<proteinExistence type="predicted"/>
<keyword evidence="3" id="KW-1185">Reference proteome</keyword>
<name>A0A8J7INV5_9BACT</name>
<evidence type="ECO:0000259" key="1">
    <source>
        <dbReference type="PROSITE" id="PS50995"/>
    </source>
</evidence>
<dbReference type="AlphaFoldDB" id="A0A8J7INV5"/>
<accession>A0A8J7INV5</accession>
<sequence>MTVTVSDIDRHNLLFRLGHLTRRWRRVLDRQINAAGLTDATWRPLLHLHLLGNGVRQKDLAASMGLRGSSLVRLLDNLMEKGLVQRTQSPADRRAKLVRLTPHGEVAVYHIYHQVQQLEADLLSPFDEAETSFLAELVQRLERSVNDVRQRDDQ</sequence>
<dbReference type="Proteomes" id="UP000636888">
    <property type="component" value="Unassembled WGS sequence"/>
</dbReference>